<dbReference type="Pfam" id="PF01638">
    <property type="entry name" value="HxlR"/>
    <property type="match status" value="1"/>
</dbReference>
<accession>A0A7W4XYL1</accession>
<dbReference type="SUPFAM" id="SSF46785">
    <property type="entry name" value="Winged helix' DNA-binding domain"/>
    <property type="match status" value="1"/>
</dbReference>
<name>A0A7W4XYL1_KINRA</name>
<feature type="region of interest" description="Disordered" evidence="4">
    <location>
        <begin position="1"/>
        <end position="52"/>
    </location>
</feature>
<reference evidence="6 7" key="1">
    <citation type="submission" date="2020-08" db="EMBL/GenBank/DDBJ databases">
        <title>The Agave Microbiome: Exploring the role of microbial communities in plant adaptations to desert environments.</title>
        <authorList>
            <person name="Partida-Martinez L.P."/>
        </authorList>
    </citation>
    <scope>NUCLEOTIDE SEQUENCE [LARGE SCALE GENOMIC DNA]</scope>
    <source>
        <strain evidence="6 7">AS2.23</strain>
    </source>
</reference>
<dbReference type="EMBL" id="JACHVY010000006">
    <property type="protein sequence ID" value="MBB2903271.1"/>
    <property type="molecule type" value="Genomic_DNA"/>
</dbReference>
<feature type="compositionally biased region" description="Low complexity" evidence="4">
    <location>
        <begin position="11"/>
        <end position="26"/>
    </location>
</feature>
<dbReference type="PROSITE" id="PS51118">
    <property type="entry name" value="HTH_HXLR"/>
    <property type="match status" value="1"/>
</dbReference>
<evidence type="ECO:0000256" key="4">
    <source>
        <dbReference type="SAM" id="MobiDB-lite"/>
    </source>
</evidence>
<proteinExistence type="predicted"/>
<organism evidence="6 7">
    <name type="scientific">Kineococcus radiotolerans</name>
    <dbReference type="NCBI Taxonomy" id="131568"/>
    <lineage>
        <taxon>Bacteria</taxon>
        <taxon>Bacillati</taxon>
        <taxon>Actinomycetota</taxon>
        <taxon>Actinomycetes</taxon>
        <taxon>Kineosporiales</taxon>
        <taxon>Kineosporiaceae</taxon>
        <taxon>Kineococcus</taxon>
    </lineage>
</organism>
<dbReference type="InterPro" id="IPR036388">
    <property type="entry name" value="WH-like_DNA-bd_sf"/>
</dbReference>
<gene>
    <name evidence="6" type="ORF">FHR75_004113</name>
</gene>
<keyword evidence="1" id="KW-0805">Transcription regulation</keyword>
<evidence type="ECO:0000256" key="3">
    <source>
        <dbReference type="ARBA" id="ARBA00023163"/>
    </source>
</evidence>
<keyword evidence="3" id="KW-0804">Transcription</keyword>
<dbReference type="InterPro" id="IPR036390">
    <property type="entry name" value="WH_DNA-bd_sf"/>
</dbReference>
<evidence type="ECO:0000256" key="1">
    <source>
        <dbReference type="ARBA" id="ARBA00023015"/>
    </source>
</evidence>
<dbReference type="PANTHER" id="PTHR33204:SF39">
    <property type="entry name" value="TRANSCRIPTIONAL REGULATORY PROTEIN"/>
    <property type="match status" value="1"/>
</dbReference>
<feature type="domain" description="HTH hxlR-type" evidence="5">
    <location>
        <begin position="64"/>
        <end position="161"/>
    </location>
</feature>
<evidence type="ECO:0000256" key="2">
    <source>
        <dbReference type="ARBA" id="ARBA00023125"/>
    </source>
</evidence>
<dbReference type="AlphaFoldDB" id="A0A7W4XYL1"/>
<evidence type="ECO:0000313" key="7">
    <source>
        <dbReference type="Proteomes" id="UP000533269"/>
    </source>
</evidence>
<dbReference type="Proteomes" id="UP000533269">
    <property type="component" value="Unassembled WGS sequence"/>
</dbReference>
<dbReference type="PANTHER" id="PTHR33204">
    <property type="entry name" value="TRANSCRIPTIONAL REGULATOR, MARR FAMILY"/>
    <property type="match status" value="1"/>
</dbReference>
<feature type="compositionally biased region" description="Basic and acidic residues" evidence="4">
    <location>
        <begin position="30"/>
        <end position="49"/>
    </location>
</feature>
<reference evidence="6 7" key="2">
    <citation type="submission" date="2020-08" db="EMBL/GenBank/DDBJ databases">
        <authorList>
            <person name="Partida-Martinez L."/>
            <person name="Huntemann M."/>
            <person name="Clum A."/>
            <person name="Wang J."/>
            <person name="Palaniappan K."/>
            <person name="Ritter S."/>
            <person name="Chen I.-M."/>
            <person name="Stamatis D."/>
            <person name="Reddy T."/>
            <person name="O'Malley R."/>
            <person name="Daum C."/>
            <person name="Shapiro N."/>
            <person name="Ivanova N."/>
            <person name="Kyrpides N."/>
            <person name="Woyke T."/>
        </authorList>
    </citation>
    <scope>NUCLEOTIDE SEQUENCE [LARGE SCALE GENOMIC DNA]</scope>
    <source>
        <strain evidence="6 7">AS2.23</strain>
    </source>
</reference>
<evidence type="ECO:0000313" key="6">
    <source>
        <dbReference type="EMBL" id="MBB2903271.1"/>
    </source>
</evidence>
<evidence type="ECO:0000259" key="5">
    <source>
        <dbReference type="PROSITE" id="PS51118"/>
    </source>
</evidence>
<sequence length="175" mass="19527">MALSKTDPEATTDPGAAGDPAGGTRPRAPRSREGRPLLDPDESASRRAPDPFAVNPQRYFRADCASRPILDQIADKWSMMVMAVLEEPTRFNELKRRLDGVTQRVLTQTLRRLERNGMIERIVLPTSPVGVQYALTPMGESLREPFGHLYTWAIEHSAQIRSHQERYDAETAGGS</sequence>
<dbReference type="GO" id="GO:0003677">
    <property type="term" value="F:DNA binding"/>
    <property type="evidence" value="ECO:0007669"/>
    <property type="project" value="UniProtKB-KW"/>
</dbReference>
<keyword evidence="2 6" id="KW-0238">DNA-binding</keyword>
<protein>
    <submittedName>
        <fullName evidence="6">DNA-binding HxlR family transcriptional regulator</fullName>
    </submittedName>
</protein>
<dbReference type="Gene3D" id="1.10.10.10">
    <property type="entry name" value="Winged helix-like DNA-binding domain superfamily/Winged helix DNA-binding domain"/>
    <property type="match status" value="1"/>
</dbReference>
<dbReference type="InterPro" id="IPR002577">
    <property type="entry name" value="HTH_HxlR"/>
</dbReference>
<comment type="caution">
    <text evidence="6">The sequence shown here is derived from an EMBL/GenBank/DDBJ whole genome shotgun (WGS) entry which is preliminary data.</text>
</comment>